<comment type="caution">
    <text evidence="2">The sequence shown here is derived from an EMBL/GenBank/DDBJ whole genome shotgun (WGS) entry which is preliminary data.</text>
</comment>
<reference evidence="2 3" key="1">
    <citation type="journal article" date="2021" name="Hortic Res">
        <title>Chromosome-scale assembly of the Dendrobium chrysotoxum genome enhances the understanding of orchid evolution.</title>
        <authorList>
            <person name="Zhang Y."/>
            <person name="Zhang G.Q."/>
            <person name="Zhang D."/>
            <person name="Liu X.D."/>
            <person name="Xu X.Y."/>
            <person name="Sun W.H."/>
            <person name="Yu X."/>
            <person name="Zhu X."/>
            <person name="Wang Z.W."/>
            <person name="Zhao X."/>
            <person name="Zhong W.Y."/>
            <person name="Chen H."/>
            <person name="Yin W.L."/>
            <person name="Huang T."/>
            <person name="Niu S.C."/>
            <person name="Liu Z.J."/>
        </authorList>
    </citation>
    <scope>NUCLEOTIDE SEQUENCE [LARGE SCALE GENOMIC DNA]</scope>
    <source>
        <strain evidence="2">Lindl</strain>
    </source>
</reference>
<evidence type="ECO:0000313" key="3">
    <source>
        <dbReference type="Proteomes" id="UP000775213"/>
    </source>
</evidence>
<keyword evidence="3" id="KW-1185">Reference proteome</keyword>
<accession>A0AAV7GIC9</accession>
<gene>
    <name evidence="2" type="ORF">IEQ34_014128</name>
</gene>
<feature type="compositionally biased region" description="Acidic residues" evidence="1">
    <location>
        <begin position="69"/>
        <end position="90"/>
    </location>
</feature>
<proteinExistence type="predicted"/>
<dbReference type="EMBL" id="JAGFBR010000013">
    <property type="protein sequence ID" value="KAH0456221.1"/>
    <property type="molecule type" value="Genomic_DNA"/>
</dbReference>
<dbReference type="AlphaFoldDB" id="A0AAV7GIC9"/>
<name>A0AAV7GIC9_DENCH</name>
<sequence>MVNEATSCARAAISAVGKVPSQMRDFFFGSRISETHLPQLRMRTPRYVGCLPSLLRFLGLMDSSGFGEEKEEEQEEEEVEEEEGEGRDWH</sequence>
<organism evidence="2 3">
    <name type="scientific">Dendrobium chrysotoxum</name>
    <name type="common">Orchid</name>
    <dbReference type="NCBI Taxonomy" id="161865"/>
    <lineage>
        <taxon>Eukaryota</taxon>
        <taxon>Viridiplantae</taxon>
        <taxon>Streptophyta</taxon>
        <taxon>Embryophyta</taxon>
        <taxon>Tracheophyta</taxon>
        <taxon>Spermatophyta</taxon>
        <taxon>Magnoliopsida</taxon>
        <taxon>Liliopsida</taxon>
        <taxon>Asparagales</taxon>
        <taxon>Orchidaceae</taxon>
        <taxon>Epidendroideae</taxon>
        <taxon>Malaxideae</taxon>
        <taxon>Dendrobiinae</taxon>
        <taxon>Dendrobium</taxon>
    </lineage>
</organism>
<dbReference type="Proteomes" id="UP000775213">
    <property type="component" value="Unassembled WGS sequence"/>
</dbReference>
<protein>
    <submittedName>
        <fullName evidence="2">Uncharacterized protein</fullName>
    </submittedName>
</protein>
<evidence type="ECO:0000313" key="2">
    <source>
        <dbReference type="EMBL" id="KAH0456221.1"/>
    </source>
</evidence>
<feature type="region of interest" description="Disordered" evidence="1">
    <location>
        <begin position="65"/>
        <end position="90"/>
    </location>
</feature>
<evidence type="ECO:0000256" key="1">
    <source>
        <dbReference type="SAM" id="MobiDB-lite"/>
    </source>
</evidence>